<evidence type="ECO:0000313" key="6">
    <source>
        <dbReference type="EMBL" id="KAK4257259.1"/>
    </source>
</evidence>
<reference evidence="6" key="1">
    <citation type="submission" date="2023-10" db="EMBL/GenBank/DDBJ databases">
        <title>Chromosome-level genome of the transformable northern wattle, Acacia crassicarpa.</title>
        <authorList>
            <person name="Massaro I."/>
            <person name="Sinha N.R."/>
            <person name="Poethig S."/>
            <person name="Leichty A.R."/>
        </authorList>
    </citation>
    <scope>NUCLEOTIDE SEQUENCE</scope>
    <source>
        <strain evidence="6">Acra3RX</strain>
        <tissue evidence="6">Leaf</tissue>
    </source>
</reference>
<evidence type="ECO:0000256" key="1">
    <source>
        <dbReference type="ARBA" id="ARBA00004123"/>
    </source>
</evidence>
<dbReference type="GO" id="GO:0007165">
    <property type="term" value="P:signal transduction"/>
    <property type="evidence" value="ECO:0007669"/>
    <property type="project" value="InterPro"/>
</dbReference>
<dbReference type="PANTHER" id="PTHR31413:SF43">
    <property type="entry name" value="NINJA-FAMILY PROTEIN"/>
    <property type="match status" value="1"/>
</dbReference>
<evidence type="ECO:0000259" key="5">
    <source>
        <dbReference type="Pfam" id="PF16135"/>
    </source>
</evidence>
<feature type="domain" description="Tify" evidence="5">
    <location>
        <begin position="289"/>
        <end position="322"/>
    </location>
</feature>
<comment type="caution">
    <text evidence="6">The sequence shown here is derived from an EMBL/GenBank/DDBJ whole genome shotgun (WGS) entry which is preliminary data.</text>
</comment>
<dbReference type="InterPro" id="IPR031307">
    <property type="entry name" value="Ninja_fam"/>
</dbReference>
<dbReference type="Proteomes" id="UP001293593">
    <property type="component" value="Unassembled WGS sequence"/>
</dbReference>
<evidence type="ECO:0000313" key="7">
    <source>
        <dbReference type="Proteomes" id="UP001293593"/>
    </source>
</evidence>
<accession>A0AAE1M9U7</accession>
<evidence type="ECO:0000256" key="4">
    <source>
        <dbReference type="RuleBase" id="RU369029"/>
    </source>
</evidence>
<dbReference type="GO" id="GO:0045892">
    <property type="term" value="P:negative regulation of DNA-templated transcription"/>
    <property type="evidence" value="ECO:0007669"/>
    <property type="project" value="TreeGrafter"/>
</dbReference>
<evidence type="ECO:0000256" key="2">
    <source>
        <dbReference type="ARBA" id="ARBA00006081"/>
    </source>
</evidence>
<dbReference type="InterPro" id="IPR032308">
    <property type="entry name" value="TDBD"/>
</dbReference>
<dbReference type="PANTHER" id="PTHR31413">
    <property type="entry name" value="AFP HOMOLOG 2"/>
    <property type="match status" value="1"/>
</dbReference>
<dbReference type="Pfam" id="PF16135">
    <property type="entry name" value="TDBD"/>
    <property type="match status" value="1"/>
</dbReference>
<protein>
    <recommendedName>
        <fullName evidence="4">Ninja-family protein</fullName>
    </recommendedName>
    <alternativeName>
        <fullName evidence="4">ABI-binding protein</fullName>
    </alternativeName>
</protein>
<comment type="subcellular location">
    <subcellularLocation>
        <location evidence="1 4">Nucleus</location>
    </subcellularLocation>
</comment>
<keyword evidence="7" id="KW-1185">Reference proteome</keyword>
<sequence>MESATQETQVDQIDFFERNGKTSAHYLHRFFPEKPTNSESWKNVKELNLSLNLSMDGFYSQNAEEMPLTRSSTIPGELTVMADNGVHWNSSNSLNRSSSLPVDAERALVRFGDLQTMRRAETGRRWLQERVKRAAEAAASRKLPVAVTASKVPATSPAAVKLTILENPSVYSSKHEGAIVNDTCGRPYTGPRGLTEVGANSNFQTSSNKGKEIMFYPKPMTRVLLSRPADTGLENQPKRPKLRPLEPCGLRYEDLAVLSRMPTVTTAGDGPAGKRIQGFLYTYRGGQVSIVCVCHGRFLTPEEFVRHAGGIDVANPMKHITVCSNPF</sequence>
<name>A0AAE1M9U7_9FABA</name>
<gene>
    <name evidence="6" type="ORF">QN277_006872</name>
</gene>
<comment type="function">
    <text evidence="4">Acts as a negative regulator of abscisic acid (ABA) response.</text>
</comment>
<dbReference type="GO" id="GO:0005634">
    <property type="term" value="C:nucleus"/>
    <property type="evidence" value="ECO:0007669"/>
    <property type="project" value="UniProtKB-SubCell"/>
</dbReference>
<comment type="similarity">
    <text evidence="2 4">Belongs to the Ninja family.</text>
</comment>
<dbReference type="EMBL" id="JAWXYG010000012">
    <property type="protein sequence ID" value="KAK4257259.1"/>
    <property type="molecule type" value="Genomic_DNA"/>
</dbReference>
<dbReference type="AlphaFoldDB" id="A0AAE1M9U7"/>
<proteinExistence type="inferred from homology"/>
<evidence type="ECO:0000256" key="3">
    <source>
        <dbReference type="ARBA" id="ARBA00023242"/>
    </source>
</evidence>
<organism evidence="6 7">
    <name type="scientific">Acacia crassicarpa</name>
    <name type="common">northern wattle</name>
    <dbReference type="NCBI Taxonomy" id="499986"/>
    <lineage>
        <taxon>Eukaryota</taxon>
        <taxon>Viridiplantae</taxon>
        <taxon>Streptophyta</taxon>
        <taxon>Embryophyta</taxon>
        <taxon>Tracheophyta</taxon>
        <taxon>Spermatophyta</taxon>
        <taxon>Magnoliopsida</taxon>
        <taxon>eudicotyledons</taxon>
        <taxon>Gunneridae</taxon>
        <taxon>Pentapetalae</taxon>
        <taxon>rosids</taxon>
        <taxon>fabids</taxon>
        <taxon>Fabales</taxon>
        <taxon>Fabaceae</taxon>
        <taxon>Caesalpinioideae</taxon>
        <taxon>mimosoid clade</taxon>
        <taxon>Acacieae</taxon>
        <taxon>Acacia</taxon>
    </lineage>
</organism>
<keyword evidence="3 4" id="KW-0539">Nucleus</keyword>